<dbReference type="AlphaFoldDB" id="A0A2W4SJD1"/>
<proteinExistence type="predicted"/>
<sequence length="73" mass="8450">MLWLGNNSLLGKNVRKITCSKISLSRFFVYTTDKEELSGTSWHRHFYGFNGGKIAKVLGCFWSLMQTCLGWER</sequence>
<dbReference type="Proteomes" id="UP000249396">
    <property type="component" value="Unassembled WGS sequence"/>
</dbReference>
<evidence type="ECO:0000313" key="1">
    <source>
        <dbReference type="EMBL" id="PZN75580.1"/>
    </source>
</evidence>
<evidence type="ECO:0000313" key="2">
    <source>
        <dbReference type="Proteomes" id="UP000249396"/>
    </source>
</evidence>
<organism evidence="1 2">
    <name type="scientific">Candidatus Methylumidiphilus alinenensis</name>
    <dbReference type="NCBI Taxonomy" id="2202197"/>
    <lineage>
        <taxon>Bacteria</taxon>
        <taxon>Pseudomonadati</taxon>
        <taxon>Pseudomonadota</taxon>
        <taxon>Gammaproteobacteria</taxon>
        <taxon>Methylococcales</taxon>
        <taxon>Candidatus Methylumidiphilus</taxon>
    </lineage>
</organism>
<protein>
    <submittedName>
        <fullName evidence="1">Uncharacterized protein</fullName>
    </submittedName>
</protein>
<name>A0A2W4SJD1_9GAMM</name>
<gene>
    <name evidence="1" type="ORF">DM484_18400</name>
</gene>
<accession>A0A2W4SJD1</accession>
<dbReference type="EMBL" id="QJPH01000382">
    <property type="protein sequence ID" value="PZN75580.1"/>
    <property type="molecule type" value="Genomic_DNA"/>
</dbReference>
<comment type="caution">
    <text evidence="1">The sequence shown here is derived from an EMBL/GenBank/DDBJ whole genome shotgun (WGS) entry which is preliminary data.</text>
</comment>
<reference evidence="1 2" key="1">
    <citation type="journal article" date="2018" name="Aquat. Microb. Ecol.">
        <title>Gammaproteobacterial methanotrophs dominate.</title>
        <authorList>
            <person name="Rissanen A.J."/>
            <person name="Saarenheimo J."/>
            <person name="Tiirola M."/>
            <person name="Peura S."/>
            <person name="Aalto S.L."/>
            <person name="Karvinen A."/>
            <person name="Nykanen H."/>
        </authorList>
    </citation>
    <scope>NUCLEOTIDE SEQUENCE [LARGE SCALE GENOMIC DNA]</scope>
    <source>
        <strain evidence="1">AMbin10</strain>
    </source>
</reference>